<dbReference type="Gene3D" id="2.130.10.10">
    <property type="entry name" value="YVTN repeat-like/Quinoprotein amine dehydrogenase"/>
    <property type="match status" value="4"/>
</dbReference>
<dbReference type="PRINTS" id="PR00320">
    <property type="entry name" value="GPROTEINBRPT"/>
</dbReference>
<dbReference type="EMBL" id="JPDN02000048">
    <property type="protein sequence ID" value="PON21545.1"/>
    <property type="molecule type" value="Genomic_DNA"/>
</dbReference>
<dbReference type="PROSITE" id="PS50082">
    <property type="entry name" value="WD_REPEATS_2"/>
    <property type="match status" value="8"/>
</dbReference>
<dbReference type="SUPFAM" id="SSF50978">
    <property type="entry name" value="WD40 repeat-like"/>
    <property type="match status" value="1"/>
</dbReference>
<dbReference type="Pfam" id="PF24883">
    <property type="entry name" value="NPHP3_N"/>
    <property type="match status" value="1"/>
</dbReference>
<feature type="domain" description="Nephrocystin 3-like N-terminal" evidence="4">
    <location>
        <begin position="376"/>
        <end position="534"/>
    </location>
</feature>
<sequence>MSDPKTYTVGWICAITVEYVAAQLFLDEEHEGPQHLPQNDYNNYKLGKMGSHNVVIAVLPDGEYGTSSAARVAADMHHSFPNVKIGLVVGIGGGAPNKDNKIHLGDVVVSSPRNGLGGILSYDSGKAIQDQPFQMSKFLNQPPTYLRTAVQGLRTQYEIRGNQLETAIVSVLNKRPRLRKYRRPDPSTDRLYRSDVLHPIGNTSKCADVCGNDPLNLVSRPERTEDEDNPMVHYGIIASANTLIKDATVRDELAKEKGVLCFEMESAGLINHFPCLVIRGICDYADTHKNDDWHGYAAMTAAAYAKDLLRQISPNKVEAERRNDGQLDKIDEKLDALSQRTILDKLPVAREAAFNSTPEAQEPTCLAGTRVDILHRISEWANDFNTKPIFWLSGMAGTGKSTISRTIAQSFAGHLGASFFFKRGDADRGTASKLFTTIAADLLIREPAIAPYVKQAIDNDPAVPWRGLQEQFDQLISQPLLKFAADGGKFDSVIIIIDALDECERESQIKSVIDLLSHLKIRQGLCLRTFVTSRPELPVRLGFHAIEHKNLILHEIPQIIIKQDISLFLEYKMAEIRDKFNASVSKDRQLPLSWPGESSFQSLVKMAVPLFIFAATPISNLELVYFLDDAIRFIRRNITAIEETPLQLYSSLLVFAPRDSVIKNTFKDHINWIAREPETEMETWNQHLQTLEGHGDGIKAVVFSHNSSLLASASRDGTVRIWNPNTGECLQELQVDGTAVQSVIFLEGSTRVASVSKNMTICIHEVETGRCIQQLKGYHQTHEAAIAVYNSILLASAASSDMVRIWDINARKCLQVLRSHSEDVFSLAISTDLKLLASISNDKTAFIWDVDSKKPMKRFQANGAIALSRDSKYIVAGGIDNSVGVWPVTHGNILHKFEGHTGQITALTFSDDSKLVASASVDRTVKIWHVEQGVCIQEMQNYSRWISSITFSHDSAIVALASDDSTIRIWNIEGNQEIEDSPDQWGPVMSIVPSPDSTLVASLHYAERAVRMWHVDNGECMGEIVSDDWVDSANFSLDSAFLATRAVDQTAHIWRTDSGECVYEILSCSAWLESVTFSHDSALVASASIDGCVVQILDVKEHKQIQTLHGHTGMIRSITFSHDSALMLTASEDKTARLWHIESGLCLQELQGHACEITFAVFSYDSALATSTSSDKLRIWDVQSGSCLQEFPGHASDPKIAAFSHDSALLAVSYQDNMVRLWQVHTGNCLLEIDLGATTTRLSFSTSLSILATDVGAINLQYLSRQPSHKDEHHAPFCGYGISKDRAWITWNGKNTLWLPPEYRPSCSTVLGSTVMFGTYSGSVISFRFPGDPEL</sequence>
<dbReference type="SUPFAM" id="SSF52540">
    <property type="entry name" value="P-loop containing nucleoside triphosphate hydrolases"/>
    <property type="match status" value="1"/>
</dbReference>
<dbReference type="PROSITE" id="PS50294">
    <property type="entry name" value="WD_REPEATS_REGION"/>
    <property type="match status" value="5"/>
</dbReference>
<comment type="caution">
    <text evidence="5">The sequence shown here is derived from an EMBL/GenBank/DDBJ whole genome shotgun (WGS) entry which is preliminary data.</text>
</comment>
<dbReference type="Proteomes" id="UP000054821">
    <property type="component" value="Unassembled WGS sequence"/>
</dbReference>
<dbReference type="InterPro" id="IPR035994">
    <property type="entry name" value="Nucleoside_phosphorylase_sf"/>
</dbReference>
<dbReference type="InterPro" id="IPR015943">
    <property type="entry name" value="WD40/YVTN_repeat-like_dom_sf"/>
</dbReference>
<reference evidence="5 6" key="1">
    <citation type="journal article" date="2016" name="Genome Announc.">
        <title>Draft Whole-Genome Sequence of Trichoderma gamsii T6085, a Promising Biocontrol Agent of Fusarium Head Blight on Wheat.</title>
        <authorList>
            <person name="Baroncelli R."/>
            <person name="Zapparata A."/>
            <person name="Piaggeschi G."/>
            <person name="Sarrocco S."/>
            <person name="Vannacci G."/>
        </authorList>
    </citation>
    <scope>NUCLEOTIDE SEQUENCE [LARGE SCALE GENOMIC DNA]</scope>
    <source>
        <strain evidence="5 6">T6085</strain>
    </source>
</reference>
<evidence type="ECO:0000259" key="4">
    <source>
        <dbReference type="Pfam" id="PF24883"/>
    </source>
</evidence>
<dbReference type="InterPro" id="IPR020472">
    <property type="entry name" value="WD40_PAC1"/>
</dbReference>
<name>A0A2P4ZB83_9HYPO</name>
<evidence type="ECO:0000313" key="5">
    <source>
        <dbReference type="EMBL" id="PON21545.1"/>
    </source>
</evidence>
<dbReference type="RefSeq" id="XP_018665691.1">
    <property type="nucleotide sequence ID" value="XM_018800859.1"/>
</dbReference>
<feature type="repeat" description="WD" evidence="3">
    <location>
        <begin position="897"/>
        <end position="938"/>
    </location>
</feature>
<feature type="repeat" description="WD" evidence="3">
    <location>
        <begin position="691"/>
        <end position="732"/>
    </location>
</feature>
<dbReference type="GO" id="GO:0009116">
    <property type="term" value="P:nucleoside metabolic process"/>
    <property type="evidence" value="ECO:0007669"/>
    <property type="project" value="InterPro"/>
</dbReference>
<dbReference type="SUPFAM" id="SSF53167">
    <property type="entry name" value="Purine and uridine phosphorylases"/>
    <property type="match status" value="1"/>
</dbReference>
<dbReference type="PANTHER" id="PTHR19848">
    <property type="entry name" value="WD40 REPEAT PROTEIN"/>
    <property type="match status" value="1"/>
</dbReference>
<dbReference type="InterPro" id="IPR056884">
    <property type="entry name" value="NPHP3-like_N"/>
</dbReference>
<evidence type="ECO:0000313" key="6">
    <source>
        <dbReference type="Proteomes" id="UP000054821"/>
    </source>
</evidence>
<proteinExistence type="predicted"/>
<evidence type="ECO:0000256" key="2">
    <source>
        <dbReference type="ARBA" id="ARBA00022737"/>
    </source>
</evidence>
<organism evidence="5 6">
    <name type="scientific">Trichoderma gamsii</name>
    <dbReference type="NCBI Taxonomy" id="398673"/>
    <lineage>
        <taxon>Eukaryota</taxon>
        <taxon>Fungi</taxon>
        <taxon>Dikarya</taxon>
        <taxon>Ascomycota</taxon>
        <taxon>Pezizomycotina</taxon>
        <taxon>Sordariomycetes</taxon>
        <taxon>Hypocreomycetidae</taxon>
        <taxon>Hypocreales</taxon>
        <taxon>Hypocreaceae</taxon>
        <taxon>Trichoderma</taxon>
    </lineage>
</organism>
<feature type="repeat" description="WD" evidence="3">
    <location>
        <begin position="1150"/>
        <end position="1190"/>
    </location>
</feature>
<dbReference type="InterPro" id="IPR027417">
    <property type="entry name" value="P-loop_NTPase"/>
</dbReference>
<dbReference type="Gene3D" id="3.40.50.1580">
    <property type="entry name" value="Nucleoside phosphorylase domain"/>
    <property type="match status" value="1"/>
</dbReference>
<protein>
    <submittedName>
        <fullName evidence="5">Pfs domain-containing protein</fullName>
    </submittedName>
</protein>
<accession>A0A2P4ZB83</accession>
<dbReference type="PANTHER" id="PTHR19848:SF8">
    <property type="entry name" value="F-BOX AND WD REPEAT DOMAIN CONTAINING 7"/>
    <property type="match status" value="1"/>
</dbReference>
<feature type="repeat" description="WD" evidence="3">
    <location>
        <begin position="1191"/>
        <end position="1232"/>
    </location>
</feature>
<dbReference type="InterPro" id="IPR011047">
    <property type="entry name" value="Quinoprotein_ADH-like_sf"/>
</dbReference>
<dbReference type="CDD" id="cd00200">
    <property type="entry name" value="WD40"/>
    <property type="match status" value="2"/>
</dbReference>
<keyword evidence="2" id="KW-0677">Repeat</keyword>
<dbReference type="InterPro" id="IPR036322">
    <property type="entry name" value="WD40_repeat_dom_sf"/>
</dbReference>
<dbReference type="Pfam" id="PF00400">
    <property type="entry name" value="WD40"/>
    <property type="match status" value="8"/>
</dbReference>
<evidence type="ECO:0000256" key="1">
    <source>
        <dbReference type="ARBA" id="ARBA00022574"/>
    </source>
</evidence>
<dbReference type="InterPro" id="IPR019775">
    <property type="entry name" value="WD40_repeat_CS"/>
</dbReference>
<feature type="repeat" description="WD" evidence="3">
    <location>
        <begin position="864"/>
        <end position="896"/>
    </location>
</feature>
<feature type="repeat" description="WD" evidence="3">
    <location>
        <begin position="1108"/>
        <end position="1149"/>
    </location>
</feature>
<dbReference type="GO" id="GO:0003824">
    <property type="term" value="F:catalytic activity"/>
    <property type="evidence" value="ECO:0007669"/>
    <property type="project" value="InterPro"/>
</dbReference>
<dbReference type="GeneID" id="29980942"/>
<feature type="repeat" description="WD" evidence="3">
    <location>
        <begin position="817"/>
        <end position="858"/>
    </location>
</feature>
<dbReference type="SUPFAM" id="SSF50998">
    <property type="entry name" value="Quinoprotein alcohol dehydrogenase-like"/>
    <property type="match status" value="1"/>
</dbReference>
<evidence type="ECO:0000256" key="3">
    <source>
        <dbReference type="PROSITE-ProRule" id="PRU00221"/>
    </source>
</evidence>
<dbReference type="SMART" id="SM00320">
    <property type="entry name" value="WD40"/>
    <property type="match status" value="12"/>
</dbReference>
<keyword evidence="1 3" id="KW-0853">WD repeat</keyword>
<dbReference type="Gene3D" id="3.40.50.300">
    <property type="entry name" value="P-loop containing nucleotide triphosphate hydrolases"/>
    <property type="match status" value="1"/>
</dbReference>
<dbReference type="InterPro" id="IPR001680">
    <property type="entry name" value="WD40_rpt"/>
</dbReference>
<gene>
    <name evidence="5" type="ORF">TGAM01_v209576</name>
</gene>
<dbReference type="STRING" id="398673.A0A2P4ZB83"/>
<keyword evidence="6" id="KW-1185">Reference proteome</keyword>
<feature type="repeat" description="WD" evidence="3">
    <location>
        <begin position="939"/>
        <end position="980"/>
    </location>
</feature>
<dbReference type="PROSITE" id="PS00678">
    <property type="entry name" value="WD_REPEATS_1"/>
    <property type="match status" value="2"/>
</dbReference>